<comment type="catalytic activity">
    <reaction evidence="8">
        <text>L-tyrosyl-[protein] + UTP = O-(5'-uridylyl)-L-tyrosyl-[protein] + diphosphate</text>
        <dbReference type="Rhea" id="RHEA:83887"/>
        <dbReference type="Rhea" id="RHEA-COMP:10136"/>
        <dbReference type="Rhea" id="RHEA-COMP:20238"/>
        <dbReference type="ChEBI" id="CHEBI:33019"/>
        <dbReference type="ChEBI" id="CHEBI:46398"/>
        <dbReference type="ChEBI" id="CHEBI:46858"/>
        <dbReference type="ChEBI" id="CHEBI:90602"/>
    </reaction>
</comment>
<comment type="function">
    <text evidence="8">Nucleotidyltransferase involved in the post-translational modification of proteins. It can catalyze the addition of adenosine monophosphate (AMP) or uridine monophosphate (UMP) to a protein, resulting in modifications known as AMPylation and UMPylation.</text>
</comment>
<evidence type="ECO:0000256" key="1">
    <source>
        <dbReference type="ARBA" id="ARBA00009747"/>
    </source>
</evidence>
<comment type="catalytic activity">
    <reaction evidence="8">
        <text>L-histidyl-[protein] + UTP = N(tele)-(5'-uridylyl)-L-histidyl-[protein] + diphosphate</text>
        <dbReference type="Rhea" id="RHEA:83891"/>
        <dbReference type="Rhea" id="RHEA-COMP:9745"/>
        <dbReference type="Rhea" id="RHEA-COMP:20239"/>
        <dbReference type="ChEBI" id="CHEBI:29979"/>
        <dbReference type="ChEBI" id="CHEBI:33019"/>
        <dbReference type="ChEBI" id="CHEBI:46398"/>
        <dbReference type="ChEBI" id="CHEBI:233474"/>
    </reaction>
</comment>
<feature type="binding site" evidence="8">
    <location>
        <position position="265"/>
    </location>
    <ligand>
        <name>Mg(2+)</name>
        <dbReference type="ChEBI" id="CHEBI:18420"/>
    </ligand>
</feature>
<comment type="catalytic activity">
    <reaction evidence="8">
        <text>L-seryl-[protein] + ATP = 3-O-(5'-adenylyl)-L-seryl-[protein] + diphosphate</text>
        <dbReference type="Rhea" id="RHEA:58120"/>
        <dbReference type="Rhea" id="RHEA-COMP:9863"/>
        <dbReference type="Rhea" id="RHEA-COMP:15073"/>
        <dbReference type="ChEBI" id="CHEBI:29999"/>
        <dbReference type="ChEBI" id="CHEBI:30616"/>
        <dbReference type="ChEBI" id="CHEBI:33019"/>
        <dbReference type="ChEBI" id="CHEBI:142516"/>
        <dbReference type="EC" id="2.7.7.108"/>
    </reaction>
</comment>
<keyword evidence="7 8" id="KW-0460">Magnesium</keyword>
<comment type="catalytic activity">
    <reaction evidence="8">
        <text>L-threonyl-[protein] + ATP = 3-O-(5'-adenylyl)-L-threonyl-[protein] + diphosphate</text>
        <dbReference type="Rhea" id="RHEA:54292"/>
        <dbReference type="Rhea" id="RHEA-COMP:11060"/>
        <dbReference type="Rhea" id="RHEA-COMP:13847"/>
        <dbReference type="ChEBI" id="CHEBI:30013"/>
        <dbReference type="ChEBI" id="CHEBI:30616"/>
        <dbReference type="ChEBI" id="CHEBI:33019"/>
        <dbReference type="ChEBI" id="CHEBI:138113"/>
        <dbReference type="EC" id="2.7.7.108"/>
    </reaction>
</comment>
<feature type="binding site" evidence="8">
    <location>
        <position position="186"/>
    </location>
    <ligand>
        <name>ATP</name>
        <dbReference type="ChEBI" id="CHEBI:30616"/>
    </ligand>
</feature>
<comment type="cofactor">
    <cofactor evidence="8">
        <name>Mg(2+)</name>
        <dbReference type="ChEBI" id="CHEBI:18420"/>
    </cofactor>
    <cofactor evidence="8">
        <name>Mn(2+)</name>
        <dbReference type="ChEBI" id="CHEBI:29035"/>
    </cofactor>
</comment>
<comment type="catalytic activity">
    <reaction evidence="8">
        <text>L-seryl-[protein] + UTP = O-(5'-uridylyl)-L-seryl-[protein] + diphosphate</text>
        <dbReference type="Rhea" id="RHEA:64604"/>
        <dbReference type="Rhea" id="RHEA-COMP:9863"/>
        <dbReference type="Rhea" id="RHEA-COMP:16635"/>
        <dbReference type="ChEBI" id="CHEBI:29999"/>
        <dbReference type="ChEBI" id="CHEBI:33019"/>
        <dbReference type="ChEBI" id="CHEBI:46398"/>
        <dbReference type="ChEBI" id="CHEBI:156051"/>
    </reaction>
</comment>
<dbReference type="Proteomes" id="UP001589833">
    <property type="component" value="Unassembled WGS sequence"/>
</dbReference>
<comment type="catalytic activity">
    <reaction evidence="8">
        <text>L-tyrosyl-[protein] + ATP = O-(5'-adenylyl)-L-tyrosyl-[protein] + diphosphate</text>
        <dbReference type="Rhea" id="RHEA:54288"/>
        <dbReference type="Rhea" id="RHEA-COMP:10136"/>
        <dbReference type="Rhea" id="RHEA-COMP:13846"/>
        <dbReference type="ChEBI" id="CHEBI:30616"/>
        <dbReference type="ChEBI" id="CHEBI:33019"/>
        <dbReference type="ChEBI" id="CHEBI:46858"/>
        <dbReference type="ChEBI" id="CHEBI:83624"/>
        <dbReference type="EC" id="2.7.7.108"/>
    </reaction>
</comment>
<keyword evidence="6 8" id="KW-0067">ATP-binding</keyword>
<keyword evidence="5 8" id="KW-0547">Nucleotide-binding</keyword>
<dbReference type="EMBL" id="JBHLTR010000122">
    <property type="protein sequence ID" value="MFC0562323.1"/>
    <property type="molecule type" value="Genomic_DNA"/>
</dbReference>
<gene>
    <name evidence="8" type="primary">ydiU</name>
    <name evidence="8" type="synonym">selO</name>
    <name evidence="9" type="ORF">ACFFH4_26140</name>
</gene>
<evidence type="ECO:0000256" key="3">
    <source>
        <dbReference type="ARBA" id="ARBA00022695"/>
    </source>
</evidence>
<feature type="binding site" evidence="8">
    <location>
        <position position="93"/>
    </location>
    <ligand>
        <name>ATP</name>
        <dbReference type="ChEBI" id="CHEBI:30616"/>
    </ligand>
</feature>
<sequence length="490" mass="55160">MTKEQETETGWNLDNSYARLPQPFFTKINLNPVRAPKLIILNKPLATSLGMNVQALQREENVAVFGGNQAPEGAFPLAQAYAGHQFGHFNMLGDGRALLLGEQITPQGERMDIQLKGSGRTPYSRGGDGRAGLGPMLREYIISEAMHGLGIPTTRSLAVVTTGELVIRETDQPGAILTRVATSHLRVGTFQFASKWGNEEDLQALVDYTLQRHFPEVADVENRYLVLLQEVIKRQAELIAKWQLIGFIHGVMNTDNMAIGGETIDYGPCAFMDAYDPATVFSSIDTQGRYAYGNQPYMAGWNLARFAETLVPLLHENQEEGVKLAQDEISNFSKLYHSNWLKGMRAKLGIRNEEKEDESLIEDLLSMMQKHSADYTNTFRALTFDKLEGSVLFETEEFTMWHKLWQARLGRQQESKDSSLQLMRNNNPAIIPRNHRVEEALEAAVKQQNFSVMERLLHVLANPYAHSLEQADYATLPEKVNCDYRTFCGT</sequence>
<keyword evidence="8" id="KW-0464">Manganese</keyword>
<dbReference type="EC" id="2.7.7.-" evidence="8"/>
<name>A0ABV6NQH2_9BACI</name>
<comment type="similarity">
    <text evidence="1 8">Belongs to the SELO family.</text>
</comment>
<feature type="binding site" evidence="8">
    <location>
        <position position="129"/>
    </location>
    <ligand>
        <name>ATP</name>
        <dbReference type="ChEBI" id="CHEBI:30616"/>
    </ligand>
</feature>
<feature type="binding site" evidence="8">
    <location>
        <position position="95"/>
    </location>
    <ligand>
        <name>ATP</name>
        <dbReference type="ChEBI" id="CHEBI:30616"/>
    </ligand>
</feature>
<evidence type="ECO:0000256" key="5">
    <source>
        <dbReference type="ARBA" id="ARBA00022741"/>
    </source>
</evidence>
<keyword evidence="3 8" id="KW-0548">Nucleotidyltransferase</keyword>
<feature type="binding site" evidence="8">
    <location>
        <position position="265"/>
    </location>
    <ligand>
        <name>ATP</name>
        <dbReference type="ChEBI" id="CHEBI:30616"/>
    </ligand>
</feature>
<feature type="binding site" evidence="8">
    <location>
        <position position="128"/>
    </location>
    <ligand>
        <name>ATP</name>
        <dbReference type="ChEBI" id="CHEBI:30616"/>
    </ligand>
</feature>
<protein>
    <recommendedName>
        <fullName evidence="8">Protein nucleotidyltransferase YdiU</fullName>
        <ecNumber evidence="8">2.7.7.-</ecNumber>
    </recommendedName>
    <alternativeName>
        <fullName evidence="8">Protein adenylyltransferase YdiU</fullName>
        <ecNumber evidence="8">2.7.7.108</ecNumber>
    </alternativeName>
    <alternativeName>
        <fullName evidence="8">Protein uridylyltransferase YdiU</fullName>
        <ecNumber evidence="8">2.7.7.-</ecNumber>
    </alternativeName>
</protein>
<dbReference type="PANTHER" id="PTHR32057:SF14">
    <property type="entry name" value="PROTEIN ADENYLYLTRANSFERASE SELO, MITOCHONDRIAL"/>
    <property type="match status" value="1"/>
</dbReference>
<keyword evidence="2 8" id="KW-0808">Transferase</keyword>
<evidence type="ECO:0000256" key="4">
    <source>
        <dbReference type="ARBA" id="ARBA00022723"/>
    </source>
</evidence>
<dbReference type="RefSeq" id="WP_273847470.1">
    <property type="nucleotide sequence ID" value="NZ_JAQQWT010000027.1"/>
</dbReference>
<evidence type="ECO:0000313" key="9">
    <source>
        <dbReference type="EMBL" id="MFC0562323.1"/>
    </source>
</evidence>
<dbReference type="Pfam" id="PF02696">
    <property type="entry name" value="SelO"/>
    <property type="match status" value="1"/>
</dbReference>
<feature type="binding site" evidence="8">
    <location>
        <position position="96"/>
    </location>
    <ligand>
        <name>ATP</name>
        <dbReference type="ChEBI" id="CHEBI:30616"/>
    </ligand>
</feature>
<evidence type="ECO:0000313" key="10">
    <source>
        <dbReference type="Proteomes" id="UP001589833"/>
    </source>
</evidence>
<evidence type="ECO:0000256" key="7">
    <source>
        <dbReference type="ARBA" id="ARBA00022842"/>
    </source>
</evidence>
<evidence type="ECO:0000256" key="6">
    <source>
        <dbReference type="ARBA" id="ARBA00022840"/>
    </source>
</evidence>
<dbReference type="NCBIfam" id="NF000658">
    <property type="entry name" value="PRK00029.1"/>
    <property type="match status" value="1"/>
</dbReference>
<feature type="binding site" evidence="8">
    <location>
        <position position="116"/>
    </location>
    <ligand>
        <name>ATP</name>
        <dbReference type="ChEBI" id="CHEBI:30616"/>
    </ligand>
</feature>
<dbReference type="PANTHER" id="PTHR32057">
    <property type="entry name" value="PROTEIN ADENYLYLTRANSFERASE SELO, MITOCHONDRIAL"/>
    <property type="match status" value="1"/>
</dbReference>
<evidence type="ECO:0000256" key="2">
    <source>
        <dbReference type="ARBA" id="ARBA00022679"/>
    </source>
</evidence>
<comment type="caution">
    <text evidence="9">The sequence shown here is derived from an EMBL/GenBank/DDBJ whole genome shotgun (WGS) entry which is preliminary data.</text>
</comment>
<keyword evidence="4 8" id="KW-0479">Metal-binding</keyword>
<reference evidence="9 10" key="1">
    <citation type="submission" date="2024-09" db="EMBL/GenBank/DDBJ databases">
        <authorList>
            <person name="Sun Q."/>
            <person name="Mori K."/>
        </authorList>
    </citation>
    <scope>NUCLEOTIDE SEQUENCE [LARGE SCALE GENOMIC DNA]</scope>
    <source>
        <strain evidence="9 10">NCAIM B.02301</strain>
    </source>
</reference>
<dbReference type="EC" id="2.7.7.108" evidence="8"/>
<proteinExistence type="inferred from homology"/>
<feature type="binding site" evidence="8">
    <location>
        <position position="179"/>
    </location>
    <ligand>
        <name>ATP</name>
        <dbReference type="ChEBI" id="CHEBI:30616"/>
    </ligand>
</feature>
<dbReference type="InterPro" id="IPR003846">
    <property type="entry name" value="SelO"/>
</dbReference>
<feature type="binding site" evidence="8">
    <location>
        <position position="256"/>
    </location>
    <ligand>
        <name>Mg(2+)</name>
        <dbReference type="ChEBI" id="CHEBI:18420"/>
    </ligand>
</feature>
<keyword evidence="10" id="KW-1185">Reference proteome</keyword>
<feature type="active site" description="Proton acceptor" evidence="8">
    <location>
        <position position="255"/>
    </location>
</feature>
<accession>A0ABV6NQH2</accession>
<organism evidence="9 10">
    <name type="scientific">Halalkalibacter alkalisediminis</name>
    <dbReference type="NCBI Taxonomy" id="935616"/>
    <lineage>
        <taxon>Bacteria</taxon>
        <taxon>Bacillati</taxon>
        <taxon>Bacillota</taxon>
        <taxon>Bacilli</taxon>
        <taxon>Bacillales</taxon>
        <taxon>Bacillaceae</taxon>
        <taxon>Halalkalibacter</taxon>
    </lineage>
</organism>
<evidence type="ECO:0000256" key="8">
    <source>
        <dbReference type="HAMAP-Rule" id="MF_00692"/>
    </source>
</evidence>
<dbReference type="HAMAP" id="MF_00692">
    <property type="entry name" value="SelO"/>
    <property type="match status" value="1"/>
</dbReference>